<keyword evidence="2 4" id="KW-0810">Translation regulation</keyword>
<dbReference type="Gene3D" id="2.60.40.4380">
    <property type="entry name" value="Translational regulator CsrA"/>
    <property type="match status" value="1"/>
</dbReference>
<dbReference type="EMBL" id="SJPR01000008">
    <property type="protein sequence ID" value="TWT93480.1"/>
    <property type="molecule type" value="Genomic_DNA"/>
</dbReference>
<dbReference type="PANTHER" id="PTHR34984">
    <property type="entry name" value="CARBON STORAGE REGULATOR"/>
    <property type="match status" value="1"/>
</dbReference>
<proteinExistence type="inferred from homology"/>
<comment type="function">
    <text evidence="4">A translational regulator that binds mRNA to regulate translation initiation and/or mRNA stability. Usually binds in the 5'-UTR at or near the Shine-Dalgarno sequence preventing ribosome-binding, thus repressing translation. Its main target seems to be the major flagellin gene, while its function is anatagonized by FliW.</text>
</comment>
<dbReference type="GO" id="GO:1902208">
    <property type="term" value="P:regulation of bacterial-type flagellum assembly"/>
    <property type="evidence" value="ECO:0007669"/>
    <property type="project" value="UniProtKB-UniRule"/>
</dbReference>
<dbReference type="GO" id="GO:0048027">
    <property type="term" value="F:mRNA 5'-UTR binding"/>
    <property type="evidence" value="ECO:0007669"/>
    <property type="project" value="UniProtKB-UniRule"/>
</dbReference>
<gene>
    <name evidence="4 6" type="primary">csrA</name>
    <name evidence="6" type="ORF">Pla108_39740</name>
</gene>
<dbReference type="PANTHER" id="PTHR34984:SF1">
    <property type="entry name" value="CARBON STORAGE REGULATOR"/>
    <property type="match status" value="1"/>
</dbReference>
<feature type="region of interest" description="Disordered" evidence="5">
    <location>
        <begin position="59"/>
        <end position="124"/>
    </location>
</feature>
<dbReference type="GO" id="GO:0045947">
    <property type="term" value="P:negative regulation of translational initiation"/>
    <property type="evidence" value="ECO:0007669"/>
    <property type="project" value="UniProtKB-UniRule"/>
</dbReference>
<evidence type="ECO:0000256" key="4">
    <source>
        <dbReference type="HAMAP-Rule" id="MF_00167"/>
    </source>
</evidence>
<organism evidence="6 7">
    <name type="scientific">Botrimarina colliarenosi</name>
    <dbReference type="NCBI Taxonomy" id="2528001"/>
    <lineage>
        <taxon>Bacteria</taxon>
        <taxon>Pseudomonadati</taxon>
        <taxon>Planctomycetota</taxon>
        <taxon>Planctomycetia</taxon>
        <taxon>Pirellulales</taxon>
        <taxon>Lacipirellulaceae</taxon>
        <taxon>Botrimarina</taxon>
    </lineage>
</organism>
<evidence type="ECO:0000256" key="3">
    <source>
        <dbReference type="ARBA" id="ARBA00022884"/>
    </source>
</evidence>
<dbReference type="InterPro" id="IPR003751">
    <property type="entry name" value="CsrA"/>
</dbReference>
<dbReference type="Proteomes" id="UP000317421">
    <property type="component" value="Unassembled WGS sequence"/>
</dbReference>
<dbReference type="Pfam" id="PF02599">
    <property type="entry name" value="CsrA"/>
    <property type="match status" value="1"/>
</dbReference>
<dbReference type="GO" id="GO:0005829">
    <property type="term" value="C:cytosol"/>
    <property type="evidence" value="ECO:0007669"/>
    <property type="project" value="TreeGrafter"/>
</dbReference>
<keyword evidence="4" id="KW-0678">Repressor</keyword>
<dbReference type="GO" id="GO:0044781">
    <property type="term" value="P:bacterial-type flagellum organization"/>
    <property type="evidence" value="ECO:0007669"/>
    <property type="project" value="UniProtKB-KW"/>
</dbReference>
<name>A0A5C6A2C0_9BACT</name>
<keyword evidence="3 4" id="KW-0694">RNA-binding</keyword>
<reference evidence="6 7" key="1">
    <citation type="submission" date="2019-02" db="EMBL/GenBank/DDBJ databases">
        <title>Deep-cultivation of Planctomycetes and their phenomic and genomic characterization uncovers novel biology.</title>
        <authorList>
            <person name="Wiegand S."/>
            <person name="Jogler M."/>
            <person name="Boedeker C."/>
            <person name="Pinto D."/>
            <person name="Vollmers J."/>
            <person name="Rivas-Marin E."/>
            <person name="Kohn T."/>
            <person name="Peeters S.H."/>
            <person name="Heuer A."/>
            <person name="Rast P."/>
            <person name="Oberbeckmann S."/>
            <person name="Bunk B."/>
            <person name="Jeske O."/>
            <person name="Meyerdierks A."/>
            <person name="Storesund J.E."/>
            <person name="Kallscheuer N."/>
            <person name="Luecker S."/>
            <person name="Lage O.M."/>
            <person name="Pohl T."/>
            <person name="Merkel B.J."/>
            <person name="Hornburger P."/>
            <person name="Mueller R.-W."/>
            <person name="Bruemmer F."/>
            <person name="Labrenz M."/>
            <person name="Spormann A.M."/>
            <person name="Op Den Camp H."/>
            <person name="Overmann J."/>
            <person name="Amann R."/>
            <person name="Jetten M.S.M."/>
            <person name="Mascher T."/>
            <person name="Medema M.H."/>
            <person name="Devos D.P."/>
            <person name="Kaster A.-K."/>
            <person name="Ovreas L."/>
            <person name="Rohde M."/>
            <person name="Galperin M.Y."/>
            <person name="Jogler C."/>
        </authorList>
    </citation>
    <scope>NUCLEOTIDE SEQUENCE [LARGE SCALE GENOMIC DNA]</scope>
    <source>
        <strain evidence="6 7">Pla108</strain>
    </source>
</reference>
<evidence type="ECO:0000313" key="7">
    <source>
        <dbReference type="Proteomes" id="UP000317421"/>
    </source>
</evidence>
<accession>A0A5C6A2C0</accession>
<dbReference type="InterPro" id="IPR036107">
    <property type="entry name" value="CsrA_sf"/>
</dbReference>
<evidence type="ECO:0000256" key="1">
    <source>
        <dbReference type="ARBA" id="ARBA00022490"/>
    </source>
</evidence>
<evidence type="ECO:0000256" key="5">
    <source>
        <dbReference type="SAM" id="MobiDB-lite"/>
    </source>
</evidence>
<comment type="subcellular location">
    <subcellularLocation>
        <location evidence="4">Cytoplasm</location>
    </subcellularLocation>
</comment>
<dbReference type="OrthoDB" id="289081at2"/>
<keyword evidence="4" id="KW-1005">Bacterial flagellum biogenesis</keyword>
<evidence type="ECO:0000256" key="2">
    <source>
        <dbReference type="ARBA" id="ARBA00022845"/>
    </source>
</evidence>
<dbReference type="SUPFAM" id="SSF117130">
    <property type="entry name" value="CsrA-like"/>
    <property type="match status" value="1"/>
</dbReference>
<keyword evidence="7" id="KW-1185">Reference proteome</keyword>
<protein>
    <recommendedName>
        <fullName evidence="4">Translational regulator CsrA</fullName>
    </recommendedName>
</protein>
<keyword evidence="1 4" id="KW-0963">Cytoplasm</keyword>
<evidence type="ECO:0000313" key="6">
    <source>
        <dbReference type="EMBL" id="TWT93480.1"/>
    </source>
</evidence>
<comment type="caution">
    <text evidence="6">The sequence shown here is derived from an EMBL/GenBank/DDBJ whole genome shotgun (WGS) entry which is preliminary data.</text>
</comment>
<dbReference type="RefSeq" id="WP_146446648.1">
    <property type="nucleotide sequence ID" value="NZ_SJPR01000008.1"/>
</dbReference>
<dbReference type="GO" id="GO:0006402">
    <property type="term" value="P:mRNA catabolic process"/>
    <property type="evidence" value="ECO:0007669"/>
    <property type="project" value="InterPro"/>
</dbReference>
<dbReference type="AlphaFoldDB" id="A0A5C6A2C0"/>
<dbReference type="GO" id="GO:0006109">
    <property type="term" value="P:regulation of carbohydrate metabolic process"/>
    <property type="evidence" value="ECO:0007669"/>
    <property type="project" value="InterPro"/>
</dbReference>
<sequence length="124" mass="13021">MLVLTRKPQETIRIGDGITITVIKTKGQGVRLGIEAPADVSVLRGELLAARDSFATKVSDAASSDTLGAEPAEANATPPKTPRSEPQVSHTRVKRSRVPSVLPDLLGEPGPLRAMMQGRASTGV</sequence>
<dbReference type="HAMAP" id="MF_00167">
    <property type="entry name" value="CsrA"/>
    <property type="match status" value="1"/>
</dbReference>
<comment type="subunit">
    <text evidence="4">Homodimer; the beta-strands of each monomer intercalate to form a hydrophobic core, while the alpha-helices form wings that extend away from the core.</text>
</comment>
<comment type="similarity">
    <text evidence="4">Belongs to the CsrA/RsmA family.</text>
</comment>